<name>A0A8T2KES2_9PIPI</name>
<evidence type="ECO:0000313" key="1">
    <source>
        <dbReference type="EMBL" id="KAG8455248.1"/>
    </source>
</evidence>
<comment type="caution">
    <text evidence="1">The sequence shown here is derived from an EMBL/GenBank/DDBJ whole genome shotgun (WGS) entry which is preliminary data.</text>
</comment>
<evidence type="ECO:0000313" key="2">
    <source>
        <dbReference type="Proteomes" id="UP000812440"/>
    </source>
</evidence>
<organism evidence="1 2">
    <name type="scientific">Hymenochirus boettgeri</name>
    <name type="common">Congo dwarf clawed frog</name>
    <dbReference type="NCBI Taxonomy" id="247094"/>
    <lineage>
        <taxon>Eukaryota</taxon>
        <taxon>Metazoa</taxon>
        <taxon>Chordata</taxon>
        <taxon>Craniata</taxon>
        <taxon>Vertebrata</taxon>
        <taxon>Euteleostomi</taxon>
        <taxon>Amphibia</taxon>
        <taxon>Batrachia</taxon>
        <taxon>Anura</taxon>
        <taxon>Pipoidea</taxon>
        <taxon>Pipidae</taxon>
        <taxon>Pipinae</taxon>
        <taxon>Hymenochirus</taxon>
    </lineage>
</organism>
<dbReference type="EMBL" id="JAACNH010000001">
    <property type="protein sequence ID" value="KAG8455248.1"/>
    <property type="molecule type" value="Genomic_DNA"/>
</dbReference>
<accession>A0A8T2KES2</accession>
<gene>
    <name evidence="1" type="ORF">GDO86_001444</name>
</gene>
<proteinExistence type="predicted"/>
<sequence>MIWYPFKKNFFYSSQCEMSAKTVKDAYHIYASHVPFSLNFVPNVEKKMTLFFRFRKSLRIQKINAQTVTMRTQVIAVKK</sequence>
<keyword evidence="2" id="KW-1185">Reference proteome</keyword>
<reference evidence="1" key="1">
    <citation type="thesis" date="2020" institute="ProQuest LLC" country="789 East Eisenhower Parkway, Ann Arbor, MI, USA">
        <title>Comparative Genomics and Chromosome Evolution.</title>
        <authorList>
            <person name="Mudd A.B."/>
        </authorList>
    </citation>
    <scope>NUCLEOTIDE SEQUENCE</scope>
    <source>
        <strain evidence="1">Female2</strain>
        <tissue evidence="1">Blood</tissue>
    </source>
</reference>
<dbReference type="AlphaFoldDB" id="A0A8T2KES2"/>
<protein>
    <submittedName>
        <fullName evidence="1">Uncharacterized protein</fullName>
    </submittedName>
</protein>
<dbReference type="Proteomes" id="UP000812440">
    <property type="component" value="Chromosome 1"/>
</dbReference>